<sequence length="60" mass="6832">MECPYYKSQMKLGAIDVYDTLSWSPDGETRKGHTKHSIAKNGLLIAKYFLIQSASKEAFY</sequence>
<accession>A0A8J7L0G7</accession>
<dbReference type="EMBL" id="JAEAGR010000020">
    <property type="protein sequence ID" value="MBH1942333.1"/>
    <property type="molecule type" value="Genomic_DNA"/>
</dbReference>
<protein>
    <recommendedName>
        <fullName evidence="1">DUF6487 domain-containing protein</fullName>
    </recommendedName>
</protein>
<dbReference type="RefSeq" id="WP_197662586.1">
    <property type="nucleotide sequence ID" value="NZ_JAEAGR010000020.1"/>
</dbReference>
<feature type="domain" description="DUF6487" evidence="1">
    <location>
        <begin position="3"/>
        <end position="59"/>
    </location>
</feature>
<dbReference type="Pfam" id="PF20097">
    <property type="entry name" value="DUF6487"/>
    <property type="match status" value="1"/>
</dbReference>
<evidence type="ECO:0000259" key="1">
    <source>
        <dbReference type="Pfam" id="PF20097"/>
    </source>
</evidence>
<keyword evidence="3" id="KW-1185">Reference proteome</keyword>
<proteinExistence type="predicted"/>
<comment type="caution">
    <text evidence="2">The sequence shown here is derived from an EMBL/GenBank/DDBJ whole genome shotgun (WGS) entry which is preliminary data.</text>
</comment>
<dbReference type="Proteomes" id="UP000623269">
    <property type="component" value="Unassembled WGS sequence"/>
</dbReference>
<evidence type="ECO:0000313" key="2">
    <source>
        <dbReference type="EMBL" id="MBH1942333.1"/>
    </source>
</evidence>
<gene>
    <name evidence="2" type="ORF">I5677_15635</name>
</gene>
<dbReference type="AlphaFoldDB" id="A0A8J7L0G7"/>
<evidence type="ECO:0000313" key="3">
    <source>
        <dbReference type="Proteomes" id="UP000623269"/>
    </source>
</evidence>
<organism evidence="2 3">
    <name type="scientific">Mobilitalea sibirica</name>
    <dbReference type="NCBI Taxonomy" id="1462919"/>
    <lineage>
        <taxon>Bacteria</taxon>
        <taxon>Bacillati</taxon>
        <taxon>Bacillota</taxon>
        <taxon>Clostridia</taxon>
        <taxon>Lachnospirales</taxon>
        <taxon>Lachnospiraceae</taxon>
        <taxon>Mobilitalea</taxon>
    </lineage>
</organism>
<reference evidence="2" key="1">
    <citation type="submission" date="2020-12" db="EMBL/GenBank/DDBJ databases">
        <title>M. sibirica DSM 26468T genome.</title>
        <authorList>
            <person name="Thieme N."/>
            <person name="Rettenmaier R."/>
            <person name="Zverlov V."/>
            <person name="Liebl W."/>
        </authorList>
    </citation>
    <scope>NUCLEOTIDE SEQUENCE</scope>
    <source>
        <strain evidence="2">DSM 26468</strain>
    </source>
</reference>
<name>A0A8J7L0G7_9FIRM</name>
<dbReference type="InterPro" id="IPR045504">
    <property type="entry name" value="DUF6487"/>
</dbReference>